<dbReference type="SMART" id="SM00228">
    <property type="entry name" value="PDZ"/>
    <property type="match status" value="1"/>
</dbReference>
<dbReference type="Gene3D" id="2.160.20.10">
    <property type="entry name" value="Single-stranded right-handed beta-helix, Pectin lyase-like"/>
    <property type="match status" value="2"/>
</dbReference>
<accession>A0ABW5YXR9</accession>
<dbReference type="InterPro" id="IPR012334">
    <property type="entry name" value="Pectin_lyas_fold"/>
</dbReference>
<dbReference type="InterPro" id="IPR006626">
    <property type="entry name" value="PbH1"/>
</dbReference>
<dbReference type="EMBL" id="JBHUPE010000005">
    <property type="protein sequence ID" value="MFD2905035.1"/>
    <property type="molecule type" value="Genomic_DNA"/>
</dbReference>
<dbReference type="InterPro" id="IPR011050">
    <property type="entry name" value="Pectin_lyase_fold/virulence"/>
</dbReference>
<dbReference type="PANTHER" id="PTHR36453:SF1">
    <property type="entry name" value="RIGHT HANDED BETA HELIX DOMAIN-CONTAINING PROTEIN"/>
    <property type="match status" value="1"/>
</dbReference>
<evidence type="ECO:0000256" key="1">
    <source>
        <dbReference type="SAM" id="SignalP"/>
    </source>
</evidence>
<dbReference type="SMART" id="SM00710">
    <property type="entry name" value="PbH1"/>
    <property type="match status" value="3"/>
</dbReference>
<feature type="domain" description="PDZ" evidence="2">
    <location>
        <begin position="705"/>
        <end position="788"/>
    </location>
</feature>
<keyword evidence="4" id="KW-1185">Reference proteome</keyword>
<evidence type="ECO:0000313" key="3">
    <source>
        <dbReference type="EMBL" id="MFD2905035.1"/>
    </source>
</evidence>
<proteinExistence type="predicted"/>
<evidence type="ECO:0000259" key="2">
    <source>
        <dbReference type="SMART" id="SM00228"/>
    </source>
</evidence>
<feature type="chain" id="PRO_5047502890" evidence="1">
    <location>
        <begin position="23"/>
        <end position="796"/>
    </location>
</feature>
<name>A0ABW5YXR9_9SPHI</name>
<organism evidence="3 4">
    <name type="scientific">Sphingobacterium anhuiense</name>
    <dbReference type="NCBI Taxonomy" id="493780"/>
    <lineage>
        <taxon>Bacteria</taxon>
        <taxon>Pseudomonadati</taxon>
        <taxon>Bacteroidota</taxon>
        <taxon>Sphingobacteriia</taxon>
        <taxon>Sphingobacteriales</taxon>
        <taxon>Sphingobacteriaceae</taxon>
        <taxon>Sphingobacterium</taxon>
    </lineage>
</organism>
<dbReference type="SUPFAM" id="SSF50156">
    <property type="entry name" value="PDZ domain-like"/>
    <property type="match status" value="1"/>
</dbReference>
<sequence>MNNVLTYFPRILAMLLFSIVWKGNTAIAQSAVPKKIYIAKTGKDSNPGTVDKPYASPSAAFESVAKLKKTGYKGAVEVLISKGEYYINKPLIVGTELSGTADAPFTIKAIDGGSVTWSGAVPLKLSWTKGANGIWQTQVPKGINFQSLFANGKQLIRARYPNYDPAILPFNGYAADAISPERVKSWKNPVGAYVHALHIGRWGGFHYRVVGKDAEGKLKLEGGKQNNRPSAMHDTYRFVENVFEELDAVNEWYLDESSGTLYYYPATGVNPNNLQLEAPQLENILTIQGSLTQHVHDVHVAGIRFVYTAPTFMKTSEPLLRSDWTIYRQGAVKIEGAERCEIKGSEFVDLGGNAIFVSNYNRDVKISNNLIERIGAGAINFVGNPDAVRSPSFRYENFVTANEMDTIPGPKSEDYPMNCEASDNLIRKIGTIEKQVAGVQIAMASSIKVLHNTIYEVPRSGINVGDGTWGGHEIAYNDVFHTVLETSDHGAFNSWGRDRFWHPDRQEMDRLVALHPNWVTLDAVKTTLLHDNRFQCDHGWDIDLDDGSTNYKIYNNICLSGGLKLREGFYRKVYNNVMINNGFHPHVWFKNSHDVFRNNVVMTAHQDIQVKFWGDTVDNNYYTSSQTLLDDQSKGIESNGKVILAKFKDASIGDFRLDVPKLDGFENFDMLHMGVRNPRLKALAEGPQIPQVAETRADGKKDIYTWKGATLKSIESLGEQSAAGLASIAGVLVLKVDEGSATYKNGLRIGDVIIGCQDEKVNHLADLQRILKRDEAKDSFTLVVHRNQNKQIIVIK</sequence>
<protein>
    <submittedName>
        <fullName evidence="3">PDZ domain-containing protein</fullName>
    </submittedName>
</protein>
<dbReference type="Gene3D" id="2.30.42.10">
    <property type="match status" value="1"/>
</dbReference>
<feature type="signal peptide" evidence="1">
    <location>
        <begin position="1"/>
        <end position="22"/>
    </location>
</feature>
<dbReference type="Proteomes" id="UP001597509">
    <property type="component" value="Unassembled WGS sequence"/>
</dbReference>
<gene>
    <name evidence="3" type="ORF">ACFS6I_13925</name>
</gene>
<comment type="caution">
    <text evidence="3">The sequence shown here is derived from an EMBL/GenBank/DDBJ whole genome shotgun (WGS) entry which is preliminary data.</text>
</comment>
<dbReference type="PANTHER" id="PTHR36453">
    <property type="entry name" value="SECRETED PROTEIN-RELATED"/>
    <property type="match status" value="1"/>
</dbReference>
<dbReference type="InterPro" id="IPR036034">
    <property type="entry name" value="PDZ_sf"/>
</dbReference>
<evidence type="ECO:0000313" key="4">
    <source>
        <dbReference type="Proteomes" id="UP001597509"/>
    </source>
</evidence>
<dbReference type="InterPro" id="IPR001478">
    <property type="entry name" value="PDZ"/>
</dbReference>
<dbReference type="Pfam" id="PF13180">
    <property type="entry name" value="PDZ_2"/>
    <property type="match status" value="1"/>
</dbReference>
<keyword evidence="1" id="KW-0732">Signal</keyword>
<dbReference type="SUPFAM" id="SSF51126">
    <property type="entry name" value="Pectin lyase-like"/>
    <property type="match status" value="1"/>
</dbReference>
<dbReference type="RefSeq" id="WP_380921483.1">
    <property type="nucleotide sequence ID" value="NZ_JBHUPE010000005.1"/>
</dbReference>
<reference evidence="4" key="1">
    <citation type="journal article" date="2019" name="Int. J. Syst. Evol. Microbiol.">
        <title>The Global Catalogue of Microorganisms (GCM) 10K type strain sequencing project: providing services to taxonomists for standard genome sequencing and annotation.</title>
        <authorList>
            <consortium name="The Broad Institute Genomics Platform"/>
            <consortium name="The Broad Institute Genome Sequencing Center for Infectious Disease"/>
            <person name="Wu L."/>
            <person name="Ma J."/>
        </authorList>
    </citation>
    <scope>NUCLEOTIDE SEQUENCE [LARGE SCALE GENOMIC DNA]</scope>
    <source>
        <strain evidence="4">KCTC 22209</strain>
    </source>
</reference>